<comment type="caution">
    <text evidence="1">The sequence shown here is derived from an EMBL/GenBank/DDBJ whole genome shotgun (WGS) entry which is preliminary data.</text>
</comment>
<evidence type="ECO:0000313" key="2">
    <source>
        <dbReference type="Proteomes" id="UP000054399"/>
    </source>
</evidence>
<reference evidence="2" key="1">
    <citation type="submission" date="2015-01" db="EMBL/GenBank/DDBJ databases">
        <title>The Genome Sequence of Cryptococcus gattii MMRL2647.</title>
        <authorList>
            <consortium name="The Broad Institute Genomics Platform"/>
            <person name="Cuomo C."/>
            <person name="Litvintseva A."/>
            <person name="Chen Y."/>
            <person name="Heitman J."/>
            <person name="Sun S."/>
            <person name="Springer D."/>
            <person name="Dromer F."/>
            <person name="Young S."/>
            <person name="Zeng Q."/>
            <person name="Gargeya S."/>
            <person name="Abouelleil A."/>
            <person name="Alvarado L."/>
            <person name="Chapman S.B."/>
            <person name="Gainer-Dewar J."/>
            <person name="Goldberg J."/>
            <person name="Griggs A."/>
            <person name="Gujja S."/>
            <person name="Hansen M."/>
            <person name="Howarth C."/>
            <person name="Imamovic A."/>
            <person name="Larimer J."/>
            <person name="Murphy C."/>
            <person name="Naylor J."/>
            <person name="Pearson M."/>
            <person name="Priest M."/>
            <person name="Roberts A."/>
            <person name="Saif S."/>
            <person name="Shea T."/>
            <person name="Sykes S."/>
            <person name="Wortman J."/>
            <person name="Nusbaum C."/>
            <person name="Birren B."/>
        </authorList>
    </citation>
    <scope>NUCLEOTIDE SEQUENCE [LARGE SCALE GENOMIC DNA]</scope>
    <source>
        <strain evidence="2">IND107</strain>
    </source>
</reference>
<keyword evidence="2" id="KW-1185">Reference proteome</keyword>
<protein>
    <submittedName>
        <fullName evidence="1">Uncharacterized protein</fullName>
    </submittedName>
</protein>
<evidence type="ECO:0000313" key="1">
    <source>
        <dbReference type="EMBL" id="KAL0252435.1"/>
    </source>
</evidence>
<dbReference type="RefSeq" id="XP_066615155.1">
    <property type="nucleotide sequence ID" value="XM_066756378.1"/>
</dbReference>
<reference evidence="1 2" key="2">
    <citation type="submission" date="2024-01" db="EMBL/GenBank/DDBJ databases">
        <title>Comparative genomics of Cryptococcus and Kwoniella reveals pathogenesis evolution and contrasting modes of karyotype evolution via chromosome fusion or intercentromeric recombination.</title>
        <authorList>
            <person name="Coelho M.A."/>
            <person name="David-Palma M."/>
            <person name="Shea T."/>
            <person name="Bowers K."/>
            <person name="Mcginley-Smith S."/>
            <person name="Mohammad A.W."/>
            <person name="Gnirke A."/>
            <person name="Yurkov A.M."/>
            <person name="Nowrousian M."/>
            <person name="Sun S."/>
            <person name="Cuomo C.A."/>
            <person name="Heitman J."/>
        </authorList>
    </citation>
    <scope>NUCLEOTIDE SEQUENCE [LARGE SCALE GENOMIC DNA]</scope>
    <source>
        <strain evidence="1 2">IND107</strain>
    </source>
</reference>
<dbReference type="GeneID" id="91988685"/>
<dbReference type="Proteomes" id="UP000054399">
    <property type="component" value="Unassembled WGS sequence"/>
</dbReference>
<dbReference type="EMBL" id="ATAM02000003">
    <property type="protein sequence ID" value="KAL0252435.1"/>
    <property type="molecule type" value="Genomic_DNA"/>
</dbReference>
<gene>
    <name evidence="1" type="ORF">I308_101827</name>
</gene>
<sequence>MIGVDSNSGYRFVSQWQHYESHMIVFKTRHWPPKPGSPSMSPQQHPFAILTFSLTLDLLVHGRQSDTKKHGGDGQRGVVFTRIERCLVSGAKKIKPQAINTLVVRSMYHFCKVDELPALWAYM</sequence>
<organism evidence="1 2">
    <name type="scientific">Cryptococcus tetragattii IND107</name>
    <dbReference type="NCBI Taxonomy" id="1296105"/>
    <lineage>
        <taxon>Eukaryota</taxon>
        <taxon>Fungi</taxon>
        <taxon>Dikarya</taxon>
        <taxon>Basidiomycota</taxon>
        <taxon>Agaricomycotina</taxon>
        <taxon>Tremellomycetes</taxon>
        <taxon>Tremellales</taxon>
        <taxon>Cryptococcaceae</taxon>
        <taxon>Cryptococcus</taxon>
        <taxon>Cryptococcus gattii species complex</taxon>
    </lineage>
</organism>
<proteinExistence type="predicted"/>
<name>A0ABR3BX31_9TREE</name>
<accession>A0ABR3BX31</accession>